<dbReference type="InterPro" id="IPR013783">
    <property type="entry name" value="Ig-like_fold"/>
</dbReference>
<comment type="catalytic activity">
    <reaction evidence="1">
        <text>Endohydrolysis of (1-&gt;4)-alpha-D-glucosidic linkages in polysaccharides containing three or more (1-&gt;4)-alpha-linked D-glucose units.</text>
        <dbReference type="EC" id="3.2.1.1"/>
    </reaction>
</comment>
<dbReference type="AlphaFoldDB" id="A0A4Z1CEN5"/>
<dbReference type="Gene3D" id="2.60.40.10">
    <property type="entry name" value="Immunoglobulins"/>
    <property type="match status" value="1"/>
</dbReference>
<keyword evidence="4" id="KW-0732">Signal</keyword>
<reference evidence="5 6" key="1">
    <citation type="submission" date="2019-04" db="EMBL/GenBank/DDBJ databases">
        <title>Three New Species of Nocardioides, Nocardioides euryhalodurans sp. nov., Nocardioides seonyuensis sp. nov. and Nocardioides eburneoflavus sp. nov. Isolated from Soil.</title>
        <authorList>
            <person name="Roh S.G."/>
            <person name="Lee C."/>
            <person name="Kim M.-K."/>
            <person name="Kim S.B."/>
        </authorList>
    </citation>
    <scope>NUCLEOTIDE SEQUENCE [LARGE SCALE GENOMIC DNA]</scope>
    <source>
        <strain evidence="5 6">MMS17-SY213</strain>
    </source>
</reference>
<dbReference type="OrthoDB" id="3771655at2"/>
<evidence type="ECO:0000256" key="3">
    <source>
        <dbReference type="ARBA" id="ARBA00030238"/>
    </source>
</evidence>
<evidence type="ECO:0000256" key="2">
    <source>
        <dbReference type="ARBA" id="ARBA00012595"/>
    </source>
</evidence>
<dbReference type="InterPro" id="IPR006311">
    <property type="entry name" value="TAT_signal"/>
</dbReference>
<gene>
    <name evidence="5" type="ORF">EXE59_11140</name>
</gene>
<keyword evidence="5" id="KW-0121">Carboxypeptidase</keyword>
<keyword evidence="5" id="KW-0645">Protease</keyword>
<dbReference type="RefSeq" id="WP_135838965.1">
    <property type="nucleotide sequence ID" value="NZ_SRRO01000001.1"/>
</dbReference>
<protein>
    <recommendedName>
        <fullName evidence="2">alpha-amylase</fullName>
        <ecNumber evidence="2">3.2.1.1</ecNumber>
    </recommendedName>
    <alternativeName>
        <fullName evidence="3">1,4-alpha-D-glucan glucanohydrolase</fullName>
    </alternativeName>
</protein>
<name>A0A4Z1CEN5_9ACTN</name>
<dbReference type="Gene3D" id="2.60.40.1120">
    <property type="entry name" value="Carboxypeptidase-like, regulatory domain"/>
    <property type="match status" value="1"/>
</dbReference>
<dbReference type="InterPro" id="IPR008969">
    <property type="entry name" value="CarboxyPept-like_regulatory"/>
</dbReference>
<dbReference type="GO" id="GO:0004180">
    <property type="term" value="F:carboxypeptidase activity"/>
    <property type="evidence" value="ECO:0007669"/>
    <property type="project" value="UniProtKB-KW"/>
</dbReference>
<feature type="chain" id="PRO_5021483871" description="alpha-amylase" evidence="4">
    <location>
        <begin position="33"/>
        <end position="414"/>
    </location>
</feature>
<dbReference type="GO" id="GO:0030246">
    <property type="term" value="F:carbohydrate binding"/>
    <property type="evidence" value="ECO:0007669"/>
    <property type="project" value="InterPro"/>
</dbReference>
<dbReference type="GO" id="GO:0004556">
    <property type="term" value="F:alpha-amylase activity"/>
    <property type="evidence" value="ECO:0007669"/>
    <property type="project" value="UniProtKB-EC"/>
</dbReference>
<organism evidence="5 6">
    <name type="scientific">Nocardioides eburneiflavus</name>
    <dbReference type="NCBI Taxonomy" id="2518372"/>
    <lineage>
        <taxon>Bacteria</taxon>
        <taxon>Bacillati</taxon>
        <taxon>Actinomycetota</taxon>
        <taxon>Actinomycetes</taxon>
        <taxon>Propionibacteriales</taxon>
        <taxon>Nocardioidaceae</taxon>
        <taxon>Nocardioides</taxon>
    </lineage>
</organism>
<dbReference type="Gene3D" id="2.60.40.2700">
    <property type="match status" value="2"/>
</dbReference>
<sequence>MNRGRRLLLTGTATWLAAVLAVTGAPVPSAVADSGPGAAQGRVTDTDGNPLPGIVVSFHLAGQLVRQDETDATGTYEVGQLPPDPHYYVEFRDPAGDFATEWYFDRNPADWTYQFVPIEPDETTTLVDTEMEDAATITGRVSSAAGEPIAGVAVSLWLIRGDSASSTRTAQTTDATGRYTIGRLKPATYIVGFYDPATGMQEYWDNGATLLGGTAIALSGGASVTADAVLGGTITNTMAPTISGRPEVGQALTASPGAWTPAGIALTYRWVVGADSDPTDDPTGAVYVPSAADIGKTVRVHVTGTAIGWLPGTALSAPSAPVAPAAVVNVVRPRITGVARVGRTLRVSRGEWEPAAVRRSFQWYVAGRRVNSATARRLVLRSAHLGKQVKVRVRATAADHRPAIVWTRSVRVRR</sequence>
<keyword evidence="6" id="KW-1185">Reference proteome</keyword>
<dbReference type="Pfam" id="PF13620">
    <property type="entry name" value="CarboxypepD_reg"/>
    <property type="match status" value="2"/>
</dbReference>
<dbReference type="EC" id="3.2.1.1" evidence="2"/>
<dbReference type="InterPro" id="IPR013784">
    <property type="entry name" value="Carb-bd-like_fold"/>
</dbReference>
<evidence type="ECO:0000313" key="5">
    <source>
        <dbReference type="EMBL" id="TGN64455.1"/>
    </source>
</evidence>
<feature type="signal peptide" evidence="4">
    <location>
        <begin position="1"/>
        <end position="32"/>
    </location>
</feature>
<dbReference type="SUPFAM" id="SSF49452">
    <property type="entry name" value="Starch-binding domain-like"/>
    <property type="match status" value="1"/>
</dbReference>
<dbReference type="PROSITE" id="PS51318">
    <property type="entry name" value="TAT"/>
    <property type="match status" value="1"/>
</dbReference>
<proteinExistence type="predicted"/>
<evidence type="ECO:0000256" key="4">
    <source>
        <dbReference type="SAM" id="SignalP"/>
    </source>
</evidence>
<evidence type="ECO:0000256" key="1">
    <source>
        <dbReference type="ARBA" id="ARBA00000548"/>
    </source>
</evidence>
<comment type="caution">
    <text evidence="5">The sequence shown here is derived from an EMBL/GenBank/DDBJ whole genome shotgun (WGS) entry which is preliminary data.</text>
</comment>
<evidence type="ECO:0000313" key="6">
    <source>
        <dbReference type="Proteomes" id="UP000297496"/>
    </source>
</evidence>
<dbReference type="GO" id="GO:0005975">
    <property type="term" value="P:carbohydrate metabolic process"/>
    <property type="evidence" value="ECO:0007669"/>
    <property type="project" value="UniProtKB-ARBA"/>
</dbReference>
<dbReference type="EMBL" id="SRRO01000001">
    <property type="protein sequence ID" value="TGN64455.1"/>
    <property type="molecule type" value="Genomic_DNA"/>
</dbReference>
<dbReference type="SUPFAM" id="SSF49464">
    <property type="entry name" value="Carboxypeptidase regulatory domain-like"/>
    <property type="match status" value="1"/>
</dbReference>
<accession>A0A4Z1CEN5</accession>
<keyword evidence="5" id="KW-0378">Hydrolase</keyword>
<dbReference type="Proteomes" id="UP000297496">
    <property type="component" value="Unassembled WGS sequence"/>
</dbReference>